<reference evidence="8 9" key="2">
    <citation type="submission" date="2019-03" db="EMBL/GenBank/DDBJ databases">
        <title>Long-read sequencing reveals hyperdense prophage content in a complex bacterial symbiont genome.</title>
        <authorList>
            <person name="Frost C.L."/>
            <person name="Siozios S."/>
            <person name="Nadal-Jimenez P."/>
            <person name="Brockhurst M.A."/>
            <person name="King K.C."/>
            <person name="Darby A.C."/>
            <person name="Hurst G.D.D."/>
        </authorList>
    </citation>
    <scope>NUCLEOTIDE SEQUENCE [LARGE SCALE GENOMIC DNA]</scope>
    <source>
        <strain evidence="8 9">FIN</strain>
    </source>
</reference>
<evidence type="ECO:0000256" key="2">
    <source>
        <dbReference type="ARBA" id="ARBA00022723"/>
    </source>
</evidence>
<dbReference type="SUPFAM" id="SSF51197">
    <property type="entry name" value="Clavaminate synthase-like"/>
    <property type="match status" value="1"/>
</dbReference>
<dbReference type="PANTHER" id="PTHR13096">
    <property type="entry name" value="MINA53 MYC INDUCED NUCLEAR ANTIGEN"/>
    <property type="match status" value="1"/>
</dbReference>
<dbReference type="Gene3D" id="2.60.120.650">
    <property type="entry name" value="Cupin"/>
    <property type="match status" value="1"/>
</dbReference>
<comment type="cofactor">
    <cofactor evidence="1">
        <name>Fe(2+)</name>
        <dbReference type="ChEBI" id="CHEBI:29033"/>
    </cofactor>
</comment>
<keyword evidence="4 8" id="KW-0560">Oxidoreductase</keyword>
<evidence type="ECO:0000256" key="3">
    <source>
        <dbReference type="ARBA" id="ARBA00022964"/>
    </source>
</evidence>
<dbReference type="Gene3D" id="3.40.366.30">
    <property type="entry name" value="50S ribosomal protein L16 arginine hydroxylase, Chain A, Domain 2"/>
    <property type="match status" value="1"/>
</dbReference>
<dbReference type="Pfam" id="PF20514">
    <property type="entry name" value="WHD_ROXA"/>
    <property type="match status" value="1"/>
</dbReference>
<keyword evidence="3" id="KW-0223">Dioxygenase</keyword>
<gene>
    <name evidence="8" type="primary">roxA</name>
    <name evidence="7" type="ORF">ARN_13390</name>
    <name evidence="8" type="ORF">ArsFIN_24560</name>
</gene>
<dbReference type="InterPro" id="IPR039994">
    <property type="entry name" value="NO66-like"/>
</dbReference>
<dbReference type="Pfam" id="PF08007">
    <property type="entry name" value="JmjC_2"/>
    <property type="match status" value="1"/>
</dbReference>
<evidence type="ECO:0000313" key="8">
    <source>
        <dbReference type="EMBL" id="QBY43884.1"/>
    </source>
</evidence>
<name>D2TYV6_9GAMM</name>
<dbReference type="EC" id="1.14.11.47" evidence="8"/>
<keyword evidence="8" id="KW-0689">Ribosomal protein</keyword>
<proteinExistence type="predicted"/>
<reference evidence="7" key="1">
    <citation type="journal article" date="2010" name="Insect Mol. Biol.">
        <title>The draft genome sequence of Arsenophonus nasoniae, son-killer bacterium of Nasonia vitripennis, reveals genes associated with virulence and symbiosis.</title>
        <authorList>
            <person name="Wilkes T."/>
            <person name="Darby A.C."/>
            <person name="Choi J."/>
            <person name="Colborne J.K."/>
            <person name="Werren J.H."/>
            <person name="Hurst G.D.D."/>
        </authorList>
    </citation>
    <scope>NUCLEOTIDE SEQUENCE</scope>
</reference>
<evidence type="ECO:0000313" key="9">
    <source>
        <dbReference type="Proteomes" id="UP000295134"/>
    </source>
</evidence>
<evidence type="ECO:0000256" key="5">
    <source>
        <dbReference type="ARBA" id="ARBA00023004"/>
    </source>
</evidence>
<dbReference type="Proteomes" id="UP000295134">
    <property type="component" value="Chromosome"/>
</dbReference>
<sequence>MQNNMIDYQLNINWPDFIKNFWQKRPLLIKQGLTNFIDPISANDLAGLAMEDEVDSRLVSFQDGSWHVTHGPFDNYEQLGETGWSLLVQAVNHWHYPSTALLAPFRVLSDWRIDDLMVSYSVPAGGVGPHIDQYDVFIIQGLGRRHWRVGEKMTLKQHCPHPDLLQVEPFAAIIDEQLEPGDILYIPPGFPHEGYSIETSLNYSVGFRSPTSRELFSSFADYLIANDLGSYHYRDPNIATRDNPAIILPTELTEIQHIMQQLLAQPQIFTHWFGTFISQSRHELDIAPPDPSYTVEQVIQLLRQGNTLYKLNGLRTLCVADQYFVNGEQLNSSKSNITALNILFEKLEIQADMLGNALNNHYFMQLVTKLINDGYWYFND</sequence>
<evidence type="ECO:0000259" key="6">
    <source>
        <dbReference type="PROSITE" id="PS51184"/>
    </source>
</evidence>
<evidence type="ECO:0000313" key="7">
    <source>
        <dbReference type="EMBL" id="CBA72661.1"/>
    </source>
</evidence>
<dbReference type="SMART" id="SM00558">
    <property type="entry name" value="JmjC"/>
    <property type="match status" value="1"/>
</dbReference>
<organism evidence="7">
    <name type="scientific">Arsenophonus nasoniae</name>
    <name type="common">son-killer infecting Nasonia vitripennis</name>
    <dbReference type="NCBI Taxonomy" id="638"/>
    <lineage>
        <taxon>Bacteria</taxon>
        <taxon>Pseudomonadati</taxon>
        <taxon>Pseudomonadota</taxon>
        <taxon>Gammaproteobacteria</taxon>
        <taxon>Enterobacterales</taxon>
        <taxon>Morganellaceae</taxon>
        <taxon>Arsenophonus</taxon>
    </lineage>
</organism>
<dbReference type="KEGG" id="ans:ArsFIN_24560"/>
<keyword evidence="8" id="KW-0687">Ribonucleoprotein</keyword>
<dbReference type="GO" id="GO:0005840">
    <property type="term" value="C:ribosome"/>
    <property type="evidence" value="ECO:0007669"/>
    <property type="project" value="UniProtKB-KW"/>
</dbReference>
<dbReference type="PROSITE" id="PS51184">
    <property type="entry name" value="JMJC"/>
    <property type="match status" value="1"/>
</dbReference>
<dbReference type="InterPro" id="IPR003347">
    <property type="entry name" value="JmjC_dom"/>
</dbReference>
<dbReference type="EMBL" id="CP038613">
    <property type="protein sequence ID" value="QBY43884.1"/>
    <property type="molecule type" value="Genomic_DNA"/>
</dbReference>
<dbReference type="PANTHER" id="PTHR13096:SF8">
    <property type="entry name" value="RIBOSOMAL OXYGENASE 1"/>
    <property type="match status" value="1"/>
</dbReference>
<dbReference type="GO" id="GO:0046872">
    <property type="term" value="F:metal ion binding"/>
    <property type="evidence" value="ECO:0007669"/>
    <property type="project" value="UniProtKB-KW"/>
</dbReference>
<dbReference type="InterPro" id="IPR046799">
    <property type="entry name" value="ROXA-like_wH"/>
</dbReference>
<dbReference type="EMBL" id="FN545185">
    <property type="protein sequence ID" value="CBA72661.1"/>
    <property type="molecule type" value="Genomic_DNA"/>
</dbReference>
<evidence type="ECO:0000256" key="4">
    <source>
        <dbReference type="ARBA" id="ARBA00023002"/>
    </source>
</evidence>
<dbReference type="GO" id="GO:0016706">
    <property type="term" value="F:2-oxoglutarate-dependent dioxygenase activity"/>
    <property type="evidence" value="ECO:0007669"/>
    <property type="project" value="TreeGrafter"/>
</dbReference>
<evidence type="ECO:0000256" key="1">
    <source>
        <dbReference type="ARBA" id="ARBA00001954"/>
    </source>
</evidence>
<accession>D2TYV6</accession>
<dbReference type="AlphaFoldDB" id="D2TYV6"/>
<feature type="domain" description="JmjC" evidence="6">
    <location>
        <begin position="97"/>
        <end position="224"/>
    </location>
</feature>
<keyword evidence="5" id="KW-0408">Iron</keyword>
<keyword evidence="2" id="KW-0479">Metal-binding</keyword>
<protein>
    <submittedName>
        <fullName evidence="8">50S ribosomal protein L16 3-hydroxylase</fullName>
        <ecNumber evidence="8">1.14.11.47</ecNumber>
    </submittedName>
</protein>